<dbReference type="EMBL" id="CP029145">
    <property type="protein sequence ID" value="AWM34145.1"/>
    <property type="molecule type" value="Genomic_DNA"/>
</dbReference>
<evidence type="ECO:0000313" key="2">
    <source>
        <dbReference type="Proteomes" id="UP000245999"/>
    </source>
</evidence>
<sequence>MLGLVLIRTEASHQQWDFPSEAGKKLLRTITIRDKDKDIPMLHMHTNLSTLELSGVVTREEFNKMLAEQANPKAAKAAARKRKNEQ</sequence>
<dbReference type="RefSeq" id="WP_109657192.1">
    <property type="nucleotide sequence ID" value="NZ_CP029145.1"/>
</dbReference>
<dbReference type="OrthoDB" id="1495213at2"/>
<gene>
    <name evidence="1" type="ORF">DDQ68_15950</name>
</gene>
<reference evidence="2" key="1">
    <citation type="submission" date="2018-04" db="EMBL/GenBank/DDBJ databases">
        <title>Complete genome of Antarctic heterotrophic bacterium Hymenobacter nivis.</title>
        <authorList>
            <person name="Terashima M."/>
        </authorList>
    </citation>
    <scope>NUCLEOTIDE SEQUENCE [LARGE SCALE GENOMIC DNA]</scope>
    <source>
        <strain evidence="2">NBRC 111535</strain>
    </source>
</reference>
<proteinExistence type="predicted"/>
<dbReference type="Proteomes" id="UP000245999">
    <property type="component" value="Chromosome"/>
</dbReference>
<keyword evidence="2" id="KW-1185">Reference proteome</keyword>
<dbReference type="AlphaFoldDB" id="A0A2Z3GSV2"/>
<dbReference type="KEGG" id="hnv:DDQ68_15950"/>
<evidence type="ECO:0000313" key="1">
    <source>
        <dbReference type="EMBL" id="AWM34145.1"/>
    </source>
</evidence>
<name>A0A2Z3GSV2_9BACT</name>
<protein>
    <submittedName>
        <fullName evidence="1">Uncharacterized protein</fullName>
    </submittedName>
</protein>
<accession>A0A2Z3GSV2</accession>
<organism evidence="1 2">
    <name type="scientific">Hymenobacter nivis</name>
    <dbReference type="NCBI Taxonomy" id="1850093"/>
    <lineage>
        <taxon>Bacteria</taxon>
        <taxon>Pseudomonadati</taxon>
        <taxon>Bacteroidota</taxon>
        <taxon>Cytophagia</taxon>
        <taxon>Cytophagales</taxon>
        <taxon>Hymenobacteraceae</taxon>
        <taxon>Hymenobacter</taxon>
    </lineage>
</organism>